<evidence type="ECO:0000256" key="18">
    <source>
        <dbReference type="HAMAP-Rule" id="MF_01966"/>
    </source>
</evidence>
<dbReference type="Pfam" id="PF03853">
    <property type="entry name" value="YjeF_N"/>
    <property type="match status" value="1"/>
</dbReference>
<dbReference type="GO" id="GO:0110051">
    <property type="term" value="P:metabolite repair"/>
    <property type="evidence" value="ECO:0007669"/>
    <property type="project" value="TreeGrafter"/>
</dbReference>
<evidence type="ECO:0000256" key="3">
    <source>
        <dbReference type="ARBA" id="ARBA00006001"/>
    </source>
</evidence>
<dbReference type="GO" id="GO:0005524">
    <property type="term" value="F:ATP binding"/>
    <property type="evidence" value="ECO:0007669"/>
    <property type="project" value="UniProtKB-UniRule"/>
</dbReference>
<keyword evidence="13" id="KW-0511">Multifunctional enzyme</keyword>
<keyword evidence="8 17" id="KW-0521">NADP</keyword>
<organism evidence="23 24">
    <name type="scientific">Aquariibacter lacus</name>
    <dbReference type="NCBI Taxonomy" id="2801332"/>
    <lineage>
        <taxon>Bacteria</taxon>
        <taxon>Pseudomonadati</taxon>
        <taxon>Pseudomonadota</taxon>
        <taxon>Betaproteobacteria</taxon>
        <taxon>Burkholderiales</taxon>
        <taxon>Sphaerotilaceae</taxon>
        <taxon>Aquariibacter</taxon>
    </lineage>
</organism>
<evidence type="ECO:0000256" key="10">
    <source>
        <dbReference type="ARBA" id="ARBA00023027"/>
    </source>
</evidence>
<dbReference type="RefSeq" id="WP_201825043.1">
    <property type="nucleotide sequence ID" value="NZ_JAERRA010000001.1"/>
</dbReference>
<evidence type="ECO:0000259" key="21">
    <source>
        <dbReference type="PROSITE" id="PS51383"/>
    </source>
</evidence>
<evidence type="ECO:0000256" key="13">
    <source>
        <dbReference type="ARBA" id="ARBA00023268"/>
    </source>
</evidence>
<dbReference type="GO" id="GO:0046872">
    <property type="term" value="F:metal ion binding"/>
    <property type="evidence" value="ECO:0007669"/>
    <property type="project" value="UniProtKB-UniRule"/>
</dbReference>
<dbReference type="GO" id="GO:0046496">
    <property type="term" value="P:nicotinamide nucleotide metabolic process"/>
    <property type="evidence" value="ECO:0007669"/>
    <property type="project" value="UniProtKB-UniRule"/>
</dbReference>
<evidence type="ECO:0000256" key="12">
    <source>
        <dbReference type="ARBA" id="ARBA00023239"/>
    </source>
</evidence>
<keyword evidence="7 17" id="KW-0067">ATP-binding</keyword>
<evidence type="ECO:0000256" key="1">
    <source>
        <dbReference type="ARBA" id="ARBA00000013"/>
    </source>
</evidence>
<feature type="binding site" evidence="17">
    <location>
        <position position="455"/>
    </location>
    <ligand>
        <name>(6S)-NADPHX</name>
        <dbReference type="ChEBI" id="CHEBI:64076"/>
    </ligand>
</feature>
<comment type="catalytic activity">
    <reaction evidence="1 18 19">
        <text>(6R)-NADHX = (6S)-NADHX</text>
        <dbReference type="Rhea" id="RHEA:32215"/>
        <dbReference type="ChEBI" id="CHEBI:64074"/>
        <dbReference type="ChEBI" id="CHEBI:64075"/>
        <dbReference type="EC" id="5.1.99.6"/>
    </reaction>
</comment>
<keyword evidence="5 18" id="KW-0479">Metal-binding</keyword>
<comment type="catalytic activity">
    <reaction evidence="2 18 19">
        <text>(6R)-NADPHX = (6S)-NADPHX</text>
        <dbReference type="Rhea" id="RHEA:32227"/>
        <dbReference type="ChEBI" id="CHEBI:64076"/>
        <dbReference type="ChEBI" id="CHEBI:64077"/>
        <dbReference type="EC" id="5.1.99.6"/>
    </reaction>
</comment>
<dbReference type="Gene3D" id="3.40.1190.20">
    <property type="match status" value="1"/>
</dbReference>
<evidence type="ECO:0000256" key="16">
    <source>
        <dbReference type="ARBA" id="ARBA00049209"/>
    </source>
</evidence>
<feature type="domain" description="YjeF N-terminal" evidence="22">
    <location>
        <begin position="35"/>
        <end position="239"/>
    </location>
</feature>
<accession>A0A9X1BRJ8</accession>
<dbReference type="PANTHER" id="PTHR12592">
    <property type="entry name" value="ATP-DEPENDENT (S)-NAD(P)H-HYDRATE DEHYDRATASE FAMILY MEMBER"/>
    <property type="match status" value="1"/>
</dbReference>
<dbReference type="SUPFAM" id="SSF64153">
    <property type="entry name" value="YjeF N-terminal domain-like"/>
    <property type="match status" value="1"/>
</dbReference>
<dbReference type="InterPro" id="IPR030677">
    <property type="entry name" value="Nnr"/>
</dbReference>
<dbReference type="InterPro" id="IPR000631">
    <property type="entry name" value="CARKD"/>
</dbReference>
<evidence type="ECO:0000256" key="20">
    <source>
        <dbReference type="SAM" id="MobiDB-lite"/>
    </source>
</evidence>
<feature type="compositionally biased region" description="Low complexity" evidence="20">
    <location>
        <begin position="1"/>
        <end position="18"/>
    </location>
</feature>
<feature type="domain" description="YjeF C-terminal" evidence="21">
    <location>
        <begin position="246"/>
        <end position="514"/>
    </location>
</feature>
<evidence type="ECO:0000256" key="4">
    <source>
        <dbReference type="ARBA" id="ARBA00009524"/>
    </source>
</evidence>
<keyword evidence="10 17" id="KW-0520">NAD</keyword>
<name>A0A9X1BRJ8_9BURK</name>
<feature type="binding site" evidence="17">
    <location>
        <position position="388"/>
    </location>
    <ligand>
        <name>(6S)-NADPHX</name>
        <dbReference type="ChEBI" id="CHEBI:64076"/>
    </ligand>
</feature>
<evidence type="ECO:0000256" key="5">
    <source>
        <dbReference type="ARBA" id="ARBA00022723"/>
    </source>
</evidence>
<feature type="binding site" evidence="18">
    <location>
        <position position="185"/>
    </location>
    <ligand>
        <name>K(+)</name>
        <dbReference type="ChEBI" id="CHEBI:29103"/>
    </ligand>
</feature>
<protein>
    <recommendedName>
        <fullName evidence="19">Bifunctional NAD(P)H-hydrate repair enzyme</fullName>
    </recommendedName>
    <alternativeName>
        <fullName evidence="19">Nicotinamide nucleotide repair protein</fullName>
    </alternativeName>
    <domain>
        <recommendedName>
            <fullName evidence="19">ADP-dependent (S)-NAD(P)H-hydrate dehydratase</fullName>
            <ecNumber evidence="19">4.2.1.136</ecNumber>
        </recommendedName>
        <alternativeName>
            <fullName evidence="19">ADP-dependent NAD(P)HX dehydratase</fullName>
        </alternativeName>
    </domain>
    <domain>
        <recommendedName>
            <fullName evidence="19">NAD(P)H-hydrate epimerase</fullName>
            <ecNumber evidence="19">5.1.99.6</ecNumber>
        </recommendedName>
    </domain>
</protein>
<sequence>MSSGPAAPDWPAAPQALPRHQGPAEGLPLHDSATLRRWEAEAARGLPPHALMARAGAAVARLGRALAPHARQVWVLAGAGNNGGDGLVAARLLQAAGLRVRVWLAAEPASGDARWALAQARAAGLAVLPGGPPQPPADLGPDDLVIDALLGLGLSADRAPAGPVAAAMDALDRLPAGILAVDLPSGLIADTGGCAGRAVRARWTLSLLGLKPGLWTAAGRDHAGAIWHEDLGAPAPAEATTPRLLDAPACAGRWPQRPHAAHKGSQGDLWAVGGAAGLSGAIELAARAGLAAGAGRIHAVRLDPAAAPPSHPALMSRTPQALQGEALARATVVAGCGGGAAIGAWLPALIHGAPRLLLDADALNALAADPALAQALRLRRTSAVLTPHPLEAARLLGCTTEAVQADRLAAVRQLAQRYGAMVVLKGSGSVLAAPDGRCAINASGNAALASGGTGDVLAGWIGGLWAQGLDAWDALRLGVWSHGAAADAWQADRGPGQPLDALRLIEALQDLPRR</sequence>
<evidence type="ECO:0000313" key="24">
    <source>
        <dbReference type="Proteomes" id="UP000643207"/>
    </source>
</evidence>
<feature type="binding site" evidence="17">
    <location>
        <begin position="425"/>
        <end position="429"/>
    </location>
    <ligand>
        <name>AMP</name>
        <dbReference type="ChEBI" id="CHEBI:456215"/>
    </ligand>
</feature>
<dbReference type="PROSITE" id="PS01050">
    <property type="entry name" value="YJEF_C_2"/>
    <property type="match status" value="1"/>
</dbReference>
<dbReference type="Proteomes" id="UP000643207">
    <property type="component" value="Unassembled WGS sequence"/>
</dbReference>
<dbReference type="InterPro" id="IPR004443">
    <property type="entry name" value="YjeF_N_dom"/>
</dbReference>
<dbReference type="Pfam" id="PF01256">
    <property type="entry name" value="Carb_kinase"/>
    <property type="match status" value="1"/>
</dbReference>
<dbReference type="InterPro" id="IPR036652">
    <property type="entry name" value="YjeF_N_dom_sf"/>
</dbReference>
<evidence type="ECO:0000256" key="15">
    <source>
        <dbReference type="ARBA" id="ARBA00048238"/>
    </source>
</evidence>
<dbReference type="GO" id="GO:0052855">
    <property type="term" value="F:ADP-dependent NAD(P)H-hydrate dehydratase activity"/>
    <property type="evidence" value="ECO:0007669"/>
    <property type="project" value="UniProtKB-UniRule"/>
</dbReference>
<dbReference type="EMBL" id="JAERRA010000001">
    <property type="protein sequence ID" value="MBL0719643.1"/>
    <property type="molecule type" value="Genomic_DNA"/>
</dbReference>
<dbReference type="PIRSF" id="PIRSF017184">
    <property type="entry name" value="Nnr"/>
    <property type="match status" value="1"/>
</dbReference>
<evidence type="ECO:0000256" key="14">
    <source>
        <dbReference type="ARBA" id="ARBA00025153"/>
    </source>
</evidence>
<dbReference type="HAMAP" id="MF_01965">
    <property type="entry name" value="NADHX_dehydratase"/>
    <property type="match status" value="1"/>
</dbReference>
<evidence type="ECO:0000256" key="11">
    <source>
        <dbReference type="ARBA" id="ARBA00023235"/>
    </source>
</evidence>
<comment type="cofactor">
    <cofactor evidence="17">
        <name>Mg(2+)</name>
        <dbReference type="ChEBI" id="CHEBI:18420"/>
    </cofactor>
</comment>
<evidence type="ECO:0000256" key="17">
    <source>
        <dbReference type="HAMAP-Rule" id="MF_01965"/>
    </source>
</evidence>
<feature type="binding site" evidence="18">
    <location>
        <position position="182"/>
    </location>
    <ligand>
        <name>(6S)-NADPHX</name>
        <dbReference type="ChEBI" id="CHEBI:64076"/>
    </ligand>
</feature>
<dbReference type="NCBIfam" id="TIGR00196">
    <property type="entry name" value="yjeF_cterm"/>
    <property type="match status" value="1"/>
</dbReference>
<comment type="caution">
    <text evidence="23">The sequence shown here is derived from an EMBL/GenBank/DDBJ whole genome shotgun (WGS) entry which is preliminary data.</text>
</comment>
<dbReference type="Gene3D" id="3.40.50.10260">
    <property type="entry name" value="YjeF N-terminal domain"/>
    <property type="match status" value="1"/>
</dbReference>
<comment type="similarity">
    <text evidence="4 19">In the C-terminal section; belongs to the NnrD/CARKD family.</text>
</comment>
<keyword evidence="12 17" id="KW-0456">Lyase</keyword>
<evidence type="ECO:0000256" key="8">
    <source>
        <dbReference type="ARBA" id="ARBA00022857"/>
    </source>
</evidence>
<proteinExistence type="inferred from homology"/>
<dbReference type="SUPFAM" id="SSF53613">
    <property type="entry name" value="Ribokinase-like"/>
    <property type="match status" value="1"/>
</dbReference>
<dbReference type="HAMAP" id="MF_01966">
    <property type="entry name" value="NADHX_epimerase"/>
    <property type="match status" value="1"/>
</dbReference>
<evidence type="ECO:0000256" key="19">
    <source>
        <dbReference type="PIRNR" id="PIRNR017184"/>
    </source>
</evidence>
<dbReference type="NCBIfam" id="TIGR00197">
    <property type="entry name" value="yjeF_nterm"/>
    <property type="match status" value="1"/>
</dbReference>
<keyword evidence="9 18" id="KW-0630">Potassium</keyword>
<dbReference type="InterPro" id="IPR017953">
    <property type="entry name" value="Carbohydrate_kinase_pred_CS"/>
</dbReference>
<comment type="similarity">
    <text evidence="17">Belongs to the NnrD/CARKD family.</text>
</comment>
<gene>
    <name evidence="17" type="primary">nnrD</name>
    <name evidence="18" type="synonym">nnrE</name>
    <name evidence="23" type="ORF">JI742_07055</name>
</gene>
<comment type="catalytic activity">
    <reaction evidence="16 17 19">
        <text>(6S)-NADPHX + ADP = AMP + phosphate + NADPH + H(+)</text>
        <dbReference type="Rhea" id="RHEA:32235"/>
        <dbReference type="ChEBI" id="CHEBI:15378"/>
        <dbReference type="ChEBI" id="CHEBI:43474"/>
        <dbReference type="ChEBI" id="CHEBI:57783"/>
        <dbReference type="ChEBI" id="CHEBI:64076"/>
        <dbReference type="ChEBI" id="CHEBI:456215"/>
        <dbReference type="ChEBI" id="CHEBI:456216"/>
        <dbReference type="EC" id="4.2.1.136"/>
    </reaction>
</comment>
<evidence type="ECO:0000256" key="2">
    <source>
        <dbReference type="ARBA" id="ARBA00000909"/>
    </source>
</evidence>
<keyword evidence="24" id="KW-1185">Reference proteome</keyword>
<dbReference type="PANTHER" id="PTHR12592:SF0">
    <property type="entry name" value="ATP-DEPENDENT (S)-NAD(P)H-HYDRATE DEHYDRATASE"/>
    <property type="match status" value="1"/>
</dbReference>
<evidence type="ECO:0000313" key="23">
    <source>
        <dbReference type="EMBL" id="MBL0719643.1"/>
    </source>
</evidence>
<dbReference type="InterPro" id="IPR029056">
    <property type="entry name" value="Ribokinase-like"/>
</dbReference>
<evidence type="ECO:0000256" key="7">
    <source>
        <dbReference type="ARBA" id="ARBA00022840"/>
    </source>
</evidence>
<feature type="binding site" evidence="17">
    <location>
        <position position="281"/>
    </location>
    <ligand>
        <name>(6S)-NADPHX</name>
        <dbReference type="ChEBI" id="CHEBI:64076"/>
    </ligand>
</feature>
<dbReference type="AlphaFoldDB" id="A0A9X1BRJ8"/>
<comment type="cofactor">
    <cofactor evidence="18 19">
        <name>K(+)</name>
        <dbReference type="ChEBI" id="CHEBI:29103"/>
    </cofactor>
    <text evidence="18 19">Binds 1 potassium ion per subunit.</text>
</comment>
<reference evidence="23 24" key="1">
    <citation type="submission" date="2021-01" db="EMBL/GenBank/DDBJ databases">
        <title>Piscinibacter sp. Jin2 Genome sequencing and assembly.</title>
        <authorList>
            <person name="Kim I."/>
        </authorList>
    </citation>
    <scope>NUCLEOTIDE SEQUENCE [LARGE SCALE GENOMIC DNA]</scope>
    <source>
        <strain evidence="23 24">Jin2</strain>
    </source>
</reference>
<feature type="binding site" evidence="18">
    <location>
        <begin position="81"/>
        <end position="85"/>
    </location>
    <ligand>
        <name>(6S)-NADPHX</name>
        <dbReference type="ChEBI" id="CHEBI:64076"/>
    </ligand>
</feature>
<dbReference type="PROSITE" id="PS51385">
    <property type="entry name" value="YJEF_N"/>
    <property type="match status" value="1"/>
</dbReference>
<feature type="region of interest" description="Disordered" evidence="20">
    <location>
        <begin position="1"/>
        <end position="28"/>
    </location>
</feature>
<comment type="similarity">
    <text evidence="18">Belongs to the NnrE/AIBP family.</text>
</comment>
<feature type="binding site" evidence="17">
    <location>
        <position position="454"/>
    </location>
    <ligand>
        <name>AMP</name>
        <dbReference type="ChEBI" id="CHEBI:456215"/>
    </ligand>
</feature>
<comment type="function">
    <text evidence="14 19">Bifunctional enzyme that catalyzes the epimerization of the S- and R-forms of NAD(P)HX and the dehydration of the S-form of NAD(P)HX at the expense of ADP, which is converted to AMP. This allows the repair of both epimers of NAD(P)HX, a damaged form of NAD(P)H that is a result of enzymatic or heat-dependent hydration.</text>
</comment>
<comment type="catalytic activity">
    <reaction evidence="15 17 19">
        <text>(6S)-NADHX + ADP = AMP + phosphate + NADH + H(+)</text>
        <dbReference type="Rhea" id="RHEA:32223"/>
        <dbReference type="ChEBI" id="CHEBI:15378"/>
        <dbReference type="ChEBI" id="CHEBI:43474"/>
        <dbReference type="ChEBI" id="CHEBI:57945"/>
        <dbReference type="ChEBI" id="CHEBI:64074"/>
        <dbReference type="ChEBI" id="CHEBI:456215"/>
        <dbReference type="ChEBI" id="CHEBI:456216"/>
        <dbReference type="EC" id="4.2.1.136"/>
    </reaction>
</comment>
<dbReference type="GO" id="GO:0052856">
    <property type="term" value="F:NAD(P)HX epimerase activity"/>
    <property type="evidence" value="ECO:0007669"/>
    <property type="project" value="UniProtKB-UniRule"/>
</dbReference>
<dbReference type="PROSITE" id="PS51383">
    <property type="entry name" value="YJEF_C_3"/>
    <property type="match status" value="1"/>
</dbReference>
<evidence type="ECO:0000256" key="6">
    <source>
        <dbReference type="ARBA" id="ARBA00022741"/>
    </source>
</evidence>
<feature type="binding site" evidence="18">
    <location>
        <position position="147"/>
    </location>
    <ligand>
        <name>K(+)</name>
        <dbReference type="ChEBI" id="CHEBI:29103"/>
    </ligand>
</feature>
<comment type="caution">
    <text evidence="18">Lacks conserved residue(s) required for the propagation of feature annotation.</text>
</comment>
<comment type="subunit">
    <text evidence="17">Homotetramer.</text>
</comment>
<comment type="function">
    <text evidence="17">Catalyzes the dehydration of the S-form of NAD(P)HX at the expense of ADP, which is converted to AMP. Together with NAD(P)HX epimerase, which catalyzes the epimerization of the S- and R-forms, the enzyme allows the repair of both epimers of NAD(P)HX, a damaged form of NAD(P)H that is a result of enzymatic or heat-dependent hydration.</text>
</comment>
<keyword evidence="6 17" id="KW-0547">Nucleotide-binding</keyword>
<evidence type="ECO:0000256" key="9">
    <source>
        <dbReference type="ARBA" id="ARBA00022958"/>
    </source>
</evidence>
<comment type="similarity">
    <text evidence="3 19">In the N-terminal section; belongs to the NnrE/AIBP family.</text>
</comment>
<dbReference type="EC" id="4.2.1.136" evidence="19"/>
<comment type="function">
    <text evidence="18">Catalyzes the epimerization of the S- and R-forms of NAD(P)HX, a damaged form of NAD(P)H that is a result of enzymatic or heat-dependent hydration. This is a prerequisite for the S-specific NAD(P)H-hydrate dehydratase to allow the repair of both epimers of NAD(P)HX.</text>
</comment>
<feature type="binding site" evidence="18">
    <location>
        <position position="82"/>
    </location>
    <ligand>
        <name>K(+)</name>
        <dbReference type="ChEBI" id="CHEBI:29103"/>
    </ligand>
</feature>
<feature type="binding site" evidence="17">
    <location>
        <position position="337"/>
    </location>
    <ligand>
        <name>(6S)-NADPHX</name>
        <dbReference type="ChEBI" id="CHEBI:64076"/>
    </ligand>
</feature>
<dbReference type="CDD" id="cd01171">
    <property type="entry name" value="YXKO-related"/>
    <property type="match status" value="1"/>
</dbReference>
<evidence type="ECO:0000259" key="22">
    <source>
        <dbReference type="PROSITE" id="PS51385"/>
    </source>
</evidence>
<keyword evidence="11 18" id="KW-0413">Isomerase</keyword>
<dbReference type="EC" id="5.1.99.6" evidence="19"/>